<dbReference type="EMBL" id="LN714484">
    <property type="protein sequence ID" value="CEL68216.1"/>
    <property type="molecule type" value="Genomic_DNA"/>
</dbReference>
<dbReference type="Pfam" id="PF04564">
    <property type="entry name" value="U-box"/>
    <property type="match status" value="1"/>
</dbReference>
<dbReference type="InterPro" id="IPR011990">
    <property type="entry name" value="TPR-like_helical_dom_sf"/>
</dbReference>
<keyword evidence="6" id="KW-0802">TPR repeat</keyword>
<dbReference type="SMART" id="SM00028">
    <property type="entry name" value="TPR"/>
    <property type="match status" value="2"/>
</dbReference>
<sequence length="338" mass="38212">MSTAGVAGRICGGRELGALEGFWVFSLRKSKRFPRDLKREAELENADTMDAAQALALKERGNLCFKKGMFESAVELYTMAIECDSSCAVYYTNRALCYKKMGKWSLVLDDSKEATQLQKDNVKAYFLMGEALLHLSTVSKCMRSSFRDTDGQYELEEGLKYLLKARALSTAATTMSQEIDDAIHNGNKMLFSRKKEERSKERADLASFLRTSLETLYTNGTVPHSEFELRMQQLDRVFEEAEQTTRPFEVPNCLSCSISMAIMNDPVITPSGITYEKSLLLEHLRRNGHFDPITSRMKKRTLGAACRKPCPPDALVPNYGIKEAIKWFLGKYPWAYGS</sequence>
<dbReference type="PROSITE" id="PS51698">
    <property type="entry name" value="U_BOX"/>
    <property type="match status" value="1"/>
</dbReference>
<keyword evidence="4" id="KW-0677">Repeat</keyword>
<dbReference type="OrthoDB" id="273087at2759"/>
<dbReference type="GO" id="GO:0071218">
    <property type="term" value="P:cellular response to misfolded protein"/>
    <property type="evidence" value="ECO:0007669"/>
    <property type="project" value="TreeGrafter"/>
</dbReference>
<dbReference type="AlphaFoldDB" id="F0VBD0"/>
<dbReference type="SMART" id="SM00504">
    <property type="entry name" value="Ubox"/>
    <property type="match status" value="1"/>
</dbReference>
<dbReference type="GO" id="GO:0043161">
    <property type="term" value="P:proteasome-mediated ubiquitin-dependent protein catabolic process"/>
    <property type="evidence" value="ECO:0007669"/>
    <property type="project" value="TreeGrafter"/>
</dbReference>
<dbReference type="Proteomes" id="UP000007494">
    <property type="component" value="Chromosome IX"/>
</dbReference>
<gene>
    <name evidence="11" type="ORF">BN1204_039890</name>
    <name evidence="10" type="ORF">NCLIV_039890</name>
</gene>
<dbReference type="InterPro" id="IPR013083">
    <property type="entry name" value="Znf_RING/FYVE/PHD"/>
</dbReference>
<dbReference type="GO" id="GO:0045862">
    <property type="term" value="P:positive regulation of proteolysis"/>
    <property type="evidence" value="ECO:0007669"/>
    <property type="project" value="TreeGrafter"/>
</dbReference>
<dbReference type="PANTHER" id="PTHR46803:SF2">
    <property type="entry name" value="E3 UBIQUITIN-PROTEIN LIGASE CHIP"/>
    <property type="match status" value="1"/>
</dbReference>
<dbReference type="GO" id="GO:0005737">
    <property type="term" value="C:cytoplasm"/>
    <property type="evidence" value="ECO:0007669"/>
    <property type="project" value="TreeGrafter"/>
</dbReference>
<dbReference type="eggNOG" id="KOG4642">
    <property type="taxonomic scope" value="Eukaryota"/>
</dbReference>
<dbReference type="OMA" id="WAGVEHD"/>
<reference evidence="11" key="4">
    <citation type="journal article" date="2015" name="PLoS ONE">
        <title>Comprehensive Evaluation of Toxoplasma gondii VEG and Neospora caninum LIV Genomes with Tachyzoite Stage Transcriptome and Proteome Defines Novel Transcript Features.</title>
        <authorList>
            <person name="Ramaprasad A."/>
            <person name="Mourier T."/>
            <person name="Naeem R."/>
            <person name="Malas T.B."/>
            <person name="Moussa E."/>
            <person name="Panigrahi A."/>
            <person name="Vermont S.J."/>
            <person name="Otto T.D."/>
            <person name="Wastling J."/>
            <person name="Pain A."/>
        </authorList>
    </citation>
    <scope>NUCLEOTIDE SEQUENCE</scope>
    <source>
        <strain evidence="11">Liverpool</strain>
    </source>
</reference>
<evidence type="ECO:0000259" key="9">
    <source>
        <dbReference type="PROSITE" id="PS51698"/>
    </source>
</evidence>
<dbReference type="Gene3D" id="1.25.40.10">
    <property type="entry name" value="Tetratricopeptide repeat domain"/>
    <property type="match status" value="1"/>
</dbReference>
<reference evidence="10" key="2">
    <citation type="submission" date="2011-03" db="EMBL/GenBank/DDBJ databases">
        <title>Comparative genomics and transcriptomics of Neospora caninum and Toxoplasma gondii.</title>
        <authorList>
            <person name="Reid A.J."/>
            <person name="Sohal A."/>
            <person name="Harris D."/>
            <person name="Quail M."/>
            <person name="Sanders M."/>
            <person name="Berriman M."/>
            <person name="Wastling J.M."/>
            <person name="Pain A."/>
        </authorList>
    </citation>
    <scope>NUCLEOTIDE SEQUENCE</scope>
    <source>
        <strain evidence="10">Liverpool</strain>
    </source>
</reference>
<protein>
    <recommendedName>
        <fullName evidence="7">E3 ubiquitin-protein ligase CHIP</fullName>
        <ecNumber evidence="2">2.3.2.27</ecNumber>
    </recommendedName>
    <alternativeName>
        <fullName evidence="8">RING-type E3 ubiquitin transferase CHIP</fullName>
    </alternativeName>
</protein>
<evidence type="ECO:0000256" key="6">
    <source>
        <dbReference type="ARBA" id="ARBA00022803"/>
    </source>
</evidence>
<dbReference type="GO" id="GO:0000209">
    <property type="term" value="P:protein polyubiquitination"/>
    <property type="evidence" value="ECO:0007669"/>
    <property type="project" value="TreeGrafter"/>
</dbReference>
<evidence type="ECO:0000313" key="11">
    <source>
        <dbReference type="EMBL" id="CEL68216.1"/>
    </source>
</evidence>
<accession>F0VBD0</accession>
<dbReference type="InParanoid" id="F0VBD0"/>
<evidence type="ECO:0000256" key="2">
    <source>
        <dbReference type="ARBA" id="ARBA00012483"/>
    </source>
</evidence>
<evidence type="ECO:0000256" key="1">
    <source>
        <dbReference type="ARBA" id="ARBA00000900"/>
    </source>
</evidence>
<reference evidence="12" key="3">
    <citation type="journal article" date="2012" name="PLoS Pathog.">
        <title>Comparative genomics of the apicomplexan parasites Toxoplasma gondii and Neospora caninum: Coccidia differing in host range and transmission strategy.</title>
        <authorList>
            <person name="Reid A.J."/>
            <person name="Vermont S.J."/>
            <person name="Cotton J.A."/>
            <person name="Harris D."/>
            <person name="Hill-Cawthorne G.A."/>
            <person name="Konen-Waisman S."/>
            <person name="Latham S.M."/>
            <person name="Mourier T."/>
            <person name="Norton R."/>
            <person name="Quail M.A."/>
            <person name="Sanders M."/>
            <person name="Shanmugam D."/>
            <person name="Sohal A."/>
            <person name="Wasmuth J.D."/>
            <person name="Brunk B."/>
            <person name="Grigg M.E."/>
            <person name="Howard J.C."/>
            <person name="Parkinson J."/>
            <person name="Roos D.S."/>
            <person name="Trees A.J."/>
            <person name="Berriman M."/>
            <person name="Pain A."/>
            <person name="Wastling J.M."/>
        </authorList>
    </citation>
    <scope>NUCLEOTIDE SEQUENCE [LARGE SCALE GENOMIC DNA]</scope>
    <source>
        <strain evidence="12">Liverpool</strain>
    </source>
</reference>
<proteinExistence type="predicted"/>
<feature type="domain" description="U-box" evidence="9">
    <location>
        <begin position="249"/>
        <end position="335"/>
    </location>
</feature>
<evidence type="ECO:0000313" key="10">
    <source>
        <dbReference type="EMBL" id="CBZ50914.1"/>
    </source>
</evidence>
<dbReference type="GO" id="GO:0006515">
    <property type="term" value="P:protein quality control for misfolded or incompletely synthesized proteins"/>
    <property type="evidence" value="ECO:0007669"/>
    <property type="project" value="TreeGrafter"/>
</dbReference>
<dbReference type="RefSeq" id="XP_003880947.1">
    <property type="nucleotide sequence ID" value="XM_003880898.1"/>
</dbReference>
<organism evidence="10 12">
    <name type="scientific">Neospora caninum (strain Liverpool)</name>
    <dbReference type="NCBI Taxonomy" id="572307"/>
    <lineage>
        <taxon>Eukaryota</taxon>
        <taxon>Sar</taxon>
        <taxon>Alveolata</taxon>
        <taxon>Apicomplexa</taxon>
        <taxon>Conoidasida</taxon>
        <taxon>Coccidia</taxon>
        <taxon>Eucoccidiorida</taxon>
        <taxon>Eimeriorina</taxon>
        <taxon>Sarcocystidae</taxon>
        <taxon>Neospora</taxon>
    </lineage>
</organism>
<dbReference type="VEuPathDB" id="ToxoDB:NCLIV_039890"/>
<evidence type="ECO:0000256" key="5">
    <source>
        <dbReference type="ARBA" id="ARBA00022786"/>
    </source>
</evidence>
<evidence type="ECO:0000256" key="7">
    <source>
        <dbReference type="ARBA" id="ARBA00044534"/>
    </source>
</evidence>
<dbReference type="GO" id="GO:0061630">
    <property type="term" value="F:ubiquitin protein ligase activity"/>
    <property type="evidence" value="ECO:0007669"/>
    <property type="project" value="UniProtKB-EC"/>
</dbReference>
<dbReference type="InterPro" id="IPR003613">
    <property type="entry name" value="Ubox_domain"/>
</dbReference>
<dbReference type="EC" id="2.3.2.27" evidence="2"/>
<dbReference type="EMBL" id="FR823385">
    <property type="protein sequence ID" value="CBZ50914.1"/>
    <property type="molecule type" value="Genomic_DNA"/>
</dbReference>
<evidence type="ECO:0000256" key="3">
    <source>
        <dbReference type="ARBA" id="ARBA00022679"/>
    </source>
</evidence>
<dbReference type="PANTHER" id="PTHR46803">
    <property type="entry name" value="E3 UBIQUITIN-PROTEIN LIGASE CHIP"/>
    <property type="match status" value="1"/>
</dbReference>
<dbReference type="SUPFAM" id="SSF57850">
    <property type="entry name" value="RING/U-box"/>
    <property type="match status" value="1"/>
</dbReference>
<reference evidence="10" key="1">
    <citation type="submission" date="2011-02" db="EMBL/GenBank/DDBJ databases">
        <authorList>
            <person name="Aslett M."/>
        </authorList>
    </citation>
    <scope>NUCLEOTIDE SEQUENCE</scope>
    <source>
        <strain evidence="10">Liverpool</strain>
    </source>
</reference>
<name>F0VBD0_NEOCL</name>
<dbReference type="Gene3D" id="3.30.40.10">
    <property type="entry name" value="Zinc/RING finger domain, C3HC4 (zinc finger)"/>
    <property type="match status" value="1"/>
</dbReference>
<dbReference type="GeneID" id="13439900"/>
<keyword evidence="5" id="KW-0833">Ubl conjugation pathway</keyword>
<comment type="catalytic activity">
    <reaction evidence="1">
        <text>S-ubiquitinyl-[E2 ubiquitin-conjugating enzyme]-L-cysteine + [acceptor protein]-L-lysine = [E2 ubiquitin-conjugating enzyme]-L-cysteine + N(6)-ubiquitinyl-[acceptor protein]-L-lysine.</text>
        <dbReference type="EC" id="2.3.2.27"/>
    </reaction>
</comment>
<keyword evidence="12" id="KW-1185">Reference proteome</keyword>
<dbReference type="CDD" id="cd16654">
    <property type="entry name" value="RING-Ubox_CHIP"/>
    <property type="match status" value="1"/>
</dbReference>
<evidence type="ECO:0000256" key="4">
    <source>
        <dbReference type="ARBA" id="ARBA00022737"/>
    </source>
</evidence>
<dbReference type="InterPro" id="IPR019734">
    <property type="entry name" value="TPR_rpt"/>
</dbReference>
<dbReference type="InterPro" id="IPR045202">
    <property type="entry name" value="CHIP_RING-Ubox"/>
</dbReference>
<evidence type="ECO:0000256" key="8">
    <source>
        <dbReference type="ARBA" id="ARBA00044543"/>
    </source>
</evidence>
<keyword evidence="3" id="KW-0808">Transferase</keyword>
<evidence type="ECO:0000313" key="12">
    <source>
        <dbReference type="Proteomes" id="UP000007494"/>
    </source>
</evidence>
<dbReference type="GO" id="GO:0051087">
    <property type="term" value="F:protein-folding chaperone binding"/>
    <property type="evidence" value="ECO:0007669"/>
    <property type="project" value="TreeGrafter"/>
</dbReference>
<dbReference type="SUPFAM" id="SSF48452">
    <property type="entry name" value="TPR-like"/>
    <property type="match status" value="1"/>
</dbReference>